<name>X1RJI1_9ZZZZ</name>
<evidence type="ECO:0000313" key="1">
    <source>
        <dbReference type="EMBL" id="GAI80912.1"/>
    </source>
</evidence>
<sequence>GKRLARKLAKHEKEFSTNAIMVRREGAEGDVNAKYPITILPEKETFEALCKIRDEDYEPDMLAEAVKDATEVLKQ</sequence>
<gene>
    <name evidence="1" type="ORF">S12H4_12035</name>
</gene>
<comment type="caution">
    <text evidence="1">The sequence shown here is derived from an EMBL/GenBank/DDBJ whole genome shotgun (WGS) entry which is preliminary data.</text>
</comment>
<organism evidence="1">
    <name type="scientific">marine sediment metagenome</name>
    <dbReference type="NCBI Taxonomy" id="412755"/>
    <lineage>
        <taxon>unclassified sequences</taxon>
        <taxon>metagenomes</taxon>
        <taxon>ecological metagenomes</taxon>
    </lineage>
</organism>
<dbReference type="EMBL" id="BARW01005575">
    <property type="protein sequence ID" value="GAI80912.1"/>
    <property type="molecule type" value="Genomic_DNA"/>
</dbReference>
<feature type="non-terminal residue" evidence="1">
    <location>
        <position position="1"/>
    </location>
</feature>
<reference evidence="1" key="1">
    <citation type="journal article" date="2014" name="Front. Microbiol.">
        <title>High frequency of phylogenetically diverse reductive dehalogenase-homologous genes in deep subseafloor sedimentary metagenomes.</title>
        <authorList>
            <person name="Kawai M."/>
            <person name="Futagami T."/>
            <person name="Toyoda A."/>
            <person name="Takaki Y."/>
            <person name="Nishi S."/>
            <person name="Hori S."/>
            <person name="Arai W."/>
            <person name="Tsubouchi T."/>
            <person name="Morono Y."/>
            <person name="Uchiyama I."/>
            <person name="Ito T."/>
            <person name="Fujiyama A."/>
            <person name="Inagaki F."/>
            <person name="Takami H."/>
        </authorList>
    </citation>
    <scope>NUCLEOTIDE SEQUENCE</scope>
    <source>
        <strain evidence="1">Expedition CK06-06</strain>
    </source>
</reference>
<accession>X1RJI1</accession>
<proteinExistence type="predicted"/>
<dbReference type="AlphaFoldDB" id="X1RJI1"/>
<protein>
    <submittedName>
        <fullName evidence="1">Uncharacterized protein</fullName>
    </submittedName>
</protein>